<proteinExistence type="predicted"/>
<name>A0AA38TRG7_9ASTR</name>
<evidence type="ECO:0000313" key="4">
    <source>
        <dbReference type="Proteomes" id="UP001172457"/>
    </source>
</evidence>
<reference evidence="3" key="1">
    <citation type="submission" date="2023-03" db="EMBL/GenBank/DDBJ databases">
        <title>Chromosome-scale reference genome and RAD-based genetic map of yellow starthistle (Centaurea solstitialis) reveal putative structural variation and QTLs associated with invader traits.</title>
        <authorList>
            <person name="Reatini B."/>
            <person name="Cang F.A."/>
            <person name="Jiang Q."/>
            <person name="Mckibben M.T.W."/>
            <person name="Barker M.S."/>
            <person name="Rieseberg L.H."/>
            <person name="Dlugosch K.M."/>
        </authorList>
    </citation>
    <scope>NUCLEOTIDE SEQUENCE</scope>
    <source>
        <strain evidence="3">CAN-66</strain>
        <tissue evidence="3">Leaf</tissue>
    </source>
</reference>
<dbReference type="AlphaFoldDB" id="A0AA38TRG7"/>
<protein>
    <submittedName>
        <fullName evidence="3">Uncharacterized protein</fullName>
    </submittedName>
</protein>
<dbReference type="Proteomes" id="UP001172457">
    <property type="component" value="Chromosome 2"/>
</dbReference>
<organism evidence="3 4">
    <name type="scientific">Centaurea solstitialis</name>
    <name type="common">yellow star-thistle</name>
    <dbReference type="NCBI Taxonomy" id="347529"/>
    <lineage>
        <taxon>Eukaryota</taxon>
        <taxon>Viridiplantae</taxon>
        <taxon>Streptophyta</taxon>
        <taxon>Embryophyta</taxon>
        <taxon>Tracheophyta</taxon>
        <taxon>Spermatophyta</taxon>
        <taxon>Magnoliopsida</taxon>
        <taxon>eudicotyledons</taxon>
        <taxon>Gunneridae</taxon>
        <taxon>Pentapetalae</taxon>
        <taxon>asterids</taxon>
        <taxon>campanulids</taxon>
        <taxon>Asterales</taxon>
        <taxon>Asteraceae</taxon>
        <taxon>Carduoideae</taxon>
        <taxon>Cardueae</taxon>
        <taxon>Centaureinae</taxon>
        <taxon>Centaurea</taxon>
    </lineage>
</organism>
<evidence type="ECO:0000256" key="2">
    <source>
        <dbReference type="SAM" id="Phobius"/>
    </source>
</evidence>
<sequence length="251" mass="29202">MAGRNRYSPYQNPRRYPPEGPPSRGPMPRPMPPIPLCWKKNLKCNIMKSAGFWGRIEELLLIMRRREALSLWIRNRQWRRTWFLWHGRLKSFGGTYKYDARSGVLLSFLVTSISVFLKVIAPAFMSWKFERMLCVVCGSYRMNFGNSGGSFPRPYGMHTGVNWYGCYIVQSFTYSHMIITHGAADNGPLYGSSSTPWAELEKSRMIVAKCGWFLFKWKSHFFSLLSWLSHYGVGRSVWFFPVCVYIGNPFV</sequence>
<evidence type="ECO:0000256" key="1">
    <source>
        <dbReference type="SAM" id="MobiDB-lite"/>
    </source>
</evidence>
<gene>
    <name evidence="3" type="ORF">OSB04_004820</name>
</gene>
<keyword evidence="4" id="KW-1185">Reference proteome</keyword>
<comment type="caution">
    <text evidence="3">The sequence shown here is derived from an EMBL/GenBank/DDBJ whole genome shotgun (WGS) entry which is preliminary data.</text>
</comment>
<feature type="transmembrane region" description="Helical" evidence="2">
    <location>
        <begin position="104"/>
        <end position="127"/>
    </location>
</feature>
<feature type="region of interest" description="Disordered" evidence="1">
    <location>
        <begin position="1"/>
        <end position="26"/>
    </location>
</feature>
<accession>A0AA38TRG7</accession>
<evidence type="ECO:0000313" key="3">
    <source>
        <dbReference type="EMBL" id="KAJ9559660.1"/>
    </source>
</evidence>
<dbReference type="EMBL" id="JARYMX010000002">
    <property type="protein sequence ID" value="KAJ9559660.1"/>
    <property type="molecule type" value="Genomic_DNA"/>
</dbReference>
<keyword evidence="2" id="KW-0472">Membrane</keyword>
<keyword evidence="2" id="KW-0812">Transmembrane</keyword>
<keyword evidence="2" id="KW-1133">Transmembrane helix</keyword>